<dbReference type="SUPFAM" id="SSF56601">
    <property type="entry name" value="beta-lactamase/transpeptidase-like"/>
    <property type="match status" value="1"/>
</dbReference>
<protein>
    <submittedName>
        <fullName evidence="2">Serine hydrolase domain-containing protein</fullName>
        <ecNumber evidence="2">3.-.-.-</ecNumber>
    </submittedName>
</protein>
<dbReference type="InterPro" id="IPR050789">
    <property type="entry name" value="Diverse_Enzym_Activities"/>
</dbReference>
<reference evidence="2 3" key="1">
    <citation type="submission" date="2024-08" db="EMBL/GenBank/DDBJ databases">
        <authorList>
            <person name="Lu H."/>
        </authorList>
    </citation>
    <scope>NUCLEOTIDE SEQUENCE [LARGE SCALE GENOMIC DNA]</scope>
    <source>
        <strain evidence="2 3">BYS78W</strain>
    </source>
</reference>
<keyword evidence="3" id="KW-1185">Reference proteome</keyword>
<dbReference type="RefSeq" id="WP_394408915.1">
    <property type="nucleotide sequence ID" value="NZ_JBIGIC010000004.1"/>
</dbReference>
<evidence type="ECO:0000313" key="2">
    <source>
        <dbReference type="EMBL" id="MFG6486975.1"/>
    </source>
</evidence>
<dbReference type="Gene3D" id="3.40.710.10">
    <property type="entry name" value="DD-peptidase/beta-lactamase superfamily"/>
    <property type="match status" value="1"/>
</dbReference>
<dbReference type="PANTHER" id="PTHR43283">
    <property type="entry name" value="BETA-LACTAMASE-RELATED"/>
    <property type="match status" value="1"/>
</dbReference>
<dbReference type="EMBL" id="JBIGIC010000004">
    <property type="protein sequence ID" value="MFG6486975.1"/>
    <property type="molecule type" value="Genomic_DNA"/>
</dbReference>
<sequence>MLFRALVLSTVAALTACGGGNSESSPQPQAQARLQQAADGAIVSGLAGVAIEHLSAADTTQALAGLRQVGATPKVQAGDAFMIGSTTKAMTSALAGRLVEQGRIGWATTLADALPDLAAAMKPVYRGITLEQLLSHRGGLPAFTGVDDVARFQAYLLAQTAPLPATPLGRERFFAAWLLAQDPPTGVTPGQTFVYSNAGYALAALMLETRTGRAFADLFEQELAKPLGMTVTWTLADATFVNRPVGHVGARGGLKPLPPEDADTAAWLDVLRASGQGTTISPDSYATWVRWHLRALRGEVTPLPSSYVQRLQALKAGDYALGWIAADIDGRAVLVHNGADRGFSSLLVVDTRGRSASFAFTNSEADDGAWVLSALNETLLAIERALPPTT</sequence>
<name>A0ABW7HAP5_9BURK</name>
<dbReference type="InterPro" id="IPR012338">
    <property type="entry name" value="Beta-lactam/transpept-like"/>
</dbReference>
<dbReference type="GO" id="GO:0016787">
    <property type="term" value="F:hydrolase activity"/>
    <property type="evidence" value="ECO:0007669"/>
    <property type="project" value="UniProtKB-KW"/>
</dbReference>
<comment type="caution">
    <text evidence="2">The sequence shown here is derived from an EMBL/GenBank/DDBJ whole genome shotgun (WGS) entry which is preliminary data.</text>
</comment>
<proteinExistence type="predicted"/>
<gene>
    <name evidence="2" type="ORF">ACG04R_09850</name>
</gene>
<feature type="domain" description="Beta-lactamase-related" evidence="1">
    <location>
        <begin position="63"/>
        <end position="366"/>
    </location>
</feature>
<dbReference type="EC" id="3.-.-.-" evidence="2"/>
<organism evidence="2 3">
    <name type="scientific">Pelomonas candidula</name>
    <dbReference type="NCBI Taxonomy" id="3299025"/>
    <lineage>
        <taxon>Bacteria</taxon>
        <taxon>Pseudomonadati</taxon>
        <taxon>Pseudomonadota</taxon>
        <taxon>Betaproteobacteria</taxon>
        <taxon>Burkholderiales</taxon>
        <taxon>Sphaerotilaceae</taxon>
        <taxon>Roseateles</taxon>
    </lineage>
</organism>
<dbReference type="Proteomes" id="UP001606134">
    <property type="component" value="Unassembled WGS sequence"/>
</dbReference>
<dbReference type="Pfam" id="PF00144">
    <property type="entry name" value="Beta-lactamase"/>
    <property type="match status" value="1"/>
</dbReference>
<evidence type="ECO:0000259" key="1">
    <source>
        <dbReference type="Pfam" id="PF00144"/>
    </source>
</evidence>
<keyword evidence="2" id="KW-0378">Hydrolase</keyword>
<evidence type="ECO:0000313" key="3">
    <source>
        <dbReference type="Proteomes" id="UP001606134"/>
    </source>
</evidence>
<accession>A0ABW7HAP5</accession>
<dbReference type="InterPro" id="IPR001466">
    <property type="entry name" value="Beta-lactam-related"/>
</dbReference>
<dbReference type="PROSITE" id="PS51257">
    <property type="entry name" value="PROKAR_LIPOPROTEIN"/>
    <property type="match status" value="1"/>
</dbReference>